<dbReference type="GO" id="GO:0008270">
    <property type="term" value="F:zinc ion binding"/>
    <property type="evidence" value="ECO:0007669"/>
    <property type="project" value="UniProtKB-UniRule"/>
</dbReference>
<dbReference type="GO" id="GO:0005737">
    <property type="term" value="C:cytoplasm"/>
    <property type="evidence" value="ECO:0007669"/>
    <property type="project" value="UniProtKB-SubCell"/>
</dbReference>
<dbReference type="EC" id="1.1.1.262" evidence="10"/>
<reference evidence="11 12" key="1">
    <citation type="submission" date="2018-10" db="EMBL/GenBank/DDBJ databases">
        <title>Genomic Encyclopedia of Type Strains, Phase IV (KMG-IV): sequencing the most valuable type-strain genomes for metagenomic binning, comparative biology and taxonomic classification.</title>
        <authorList>
            <person name="Goeker M."/>
        </authorList>
    </citation>
    <scope>NUCLEOTIDE SEQUENCE [LARGE SCALE GENOMIC DNA]</scope>
    <source>
        <strain evidence="11 12">DSM 25080</strain>
    </source>
</reference>
<evidence type="ECO:0000256" key="9">
    <source>
        <dbReference type="ARBA" id="ARBA00023285"/>
    </source>
</evidence>
<feature type="binding site" evidence="10">
    <location>
        <position position="132"/>
    </location>
    <ligand>
        <name>substrate</name>
    </ligand>
</feature>
<dbReference type="GO" id="GO:0051287">
    <property type="term" value="F:NAD binding"/>
    <property type="evidence" value="ECO:0007669"/>
    <property type="project" value="InterPro"/>
</dbReference>
<evidence type="ECO:0000313" key="12">
    <source>
        <dbReference type="Proteomes" id="UP000267187"/>
    </source>
</evidence>
<comment type="function">
    <text evidence="10">Catalyzes the NAD(P)-dependent oxidation of 4-(phosphooxy)-L-threonine (HTP) into 2-amino-3-oxo-4-(phosphooxy)butyric acid which spontaneously decarboxylates to form 3-amino-2-oxopropyl phosphate (AHAP).</text>
</comment>
<dbReference type="NCBIfam" id="TIGR00557">
    <property type="entry name" value="pdxA"/>
    <property type="match status" value="1"/>
</dbReference>
<keyword evidence="8 10" id="KW-0664">Pyridoxine biosynthesis</keyword>
<comment type="catalytic activity">
    <reaction evidence="10">
        <text>4-(phosphooxy)-L-threonine + NAD(+) = 3-amino-2-oxopropyl phosphate + CO2 + NADH</text>
        <dbReference type="Rhea" id="RHEA:32275"/>
        <dbReference type="ChEBI" id="CHEBI:16526"/>
        <dbReference type="ChEBI" id="CHEBI:57279"/>
        <dbReference type="ChEBI" id="CHEBI:57540"/>
        <dbReference type="ChEBI" id="CHEBI:57945"/>
        <dbReference type="ChEBI" id="CHEBI:58452"/>
        <dbReference type="EC" id="1.1.1.262"/>
    </reaction>
</comment>
<dbReference type="UniPathway" id="UPA00244">
    <property type="reaction ID" value="UER00312"/>
</dbReference>
<dbReference type="PANTHER" id="PTHR30004:SF5">
    <property type="entry name" value="4-HYDROXYTHREONINE-4-PHOSPHATE DEHYDROGENASE"/>
    <property type="match status" value="1"/>
</dbReference>
<evidence type="ECO:0000256" key="10">
    <source>
        <dbReference type="HAMAP-Rule" id="MF_00536"/>
    </source>
</evidence>
<feature type="binding site" evidence="10">
    <location>
        <position position="269"/>
    </location>
    <ligand>
        <name>substrate</name>
    </ligand>
</feature>
<dbReference type="PANTHER" id="PTHR30004">
    <property type="entry name" value="4-HYDROXYTHREONINE-4-PHOSPHATE DEHYDROGENASE"/>
    <property type="match status" value="1"/>
</dbReference>
<keyword evidence="2 10" id="KW-0479">Metal-binding</keyword>
<comment type="pathway">
    <text evidence="10">Cofactor biosynthesis; pyridoxine 5'-phosphate biosynthesis; pyridoxine 5'-phosphate from D-erythrose 4-phosphate: step 4/5.</text>
</comment>
<proteinExistence type="inferred from homology"/>
<evidence type="ECO:0000256" key="7">
    <source>
        <dbReference type="ARBA" id="ARBA00023027"/>
    </source>
</evidence>
<dbReference type="AlphaFoldDB" id="A0A3M0A5T2"/>
<protein>
    <recommendedName>
        <fullName evidence="10">4-hydroxythreonine-4-phosphate dehydrogenase</fullName>
        <ecNumber evidence="10">1.1.1.262</ecNumber>
    </recommendedName>
    <alternativeName>
        <fullName evidence="10">4-(phosphohydroxy)-L-threonine dehydrogenase</fullName>
    </alternativeName>
</protein>
<sequence>MSYLFLTSGEPAGIGPDLCLQYSQTERPHQVVVLADISLLEQRAKLLQLNCKLLPWVPGDKATQLAGTLSVFHIPLRAPCSAGTLDVANAEYVLAQLEQSVAFVNSTRGAIVTCPVHKGILNDSGINFSGHTEFFADRAGVEKVVMMLACEKLRVCLATTHLPLKDVANAINGPELKQTLTIIHDSLQKQFGIAEPRLSVCGLNPHAGEGGHLGLEEQQIIEPALDELREAGLTLVGPLPADTAFTPRALANIDAVLAMYHDQGLPVLKYAGFGDAVNVTLGLPFIRTSVDHGTALDIAGTGSANCGSLRCALNYAATMSANSIF</sequence>
<dbReference type="GO" id="GO:0000287">
    <property type="term" value="F:magnesium ion binding"/>
    <property type="evidence" value="ECO:0007669"/>
    <property type="project" value="UniProtKB-UniRule"/>
</dbReference>
<dbReference type="GO" id="GO:0042823">
    <property type="term" value="P:pyridoxal phosphate biosynthetic process"/>
    <property type="evidence" value="ECO:0007669"/>
    <property type="project" value="UniProtKB-UniRule"/>
</dbReference>
<gene>
    <name evidence="10" type="primary">pdxA</name>
    <name evidence="11" type="ORF">DFR27_1492</name>
</gene>
<dbReference type="GO" id="GO:0050897">
    <property type="term" value="F:cobalt ion binding"/>
    <property type="evidence" value="ECO:0007669"/>
    <property type="project" value="UniProtKB-UniRule"/>
</dbReference>
<feature type="binding site" evidence="10">
    <location>
        <position position="287"/>
    </location>
    <ligand>
        <name>substrate</name>
    </ligand>
</feature>
<dbReference type="GO" id="GO:0008615">
    <property type="term" value="P:pyridoxine biosynthetic process"/>
    <property type="evidence" value="ECO:0007669"/>
    <property type="project" value="UniProtKB-UniRule"/>
</dbReference>
<organism evidence="11 12">
    <name type="scientific">Umboniibacter marinipuniceus</name>
    <dbReference type="NCBI Taxonomy" id="569599"/>
    <lineage>
        <taxon>Bacteria</taxon>
        <taxon>Pseudomonadati</taxon>
        <taxon>Pseudomonadota</taxon>
        <taxon>Gammaproteobacteria</taxon>
        <taxon>Cellvibrionales</taxon>
        <taxon>Cellvibrionaceae</taxon>
        <taxon>Umboniibacter</taxon>
    </lineage>
</organism>
<dbReference type="Pfam" id="PF04166">
    <property type="entry name" value="PdxA"/>
    <property type="match status" value="1"/>
</dbReference>
<keyword evidence="12" id="KW-1185">Reference proteome</keyword>
<keyword evidence="4 10" id="KW-0460">Magnesium</keyword>
<feature type="binding site" evidence="10">
    <location>
        <position position="261"/>
    </location>
    <ligand>
        <name>a divalent metal cation</name>
        <dbReference type="ChEBI" id="CHEBI:60240"/>
        <note>ligand shared between dimeric partners</note>
    </ligand>
</feature>
<feature type="binding site" evidence="10">
    <location>
        <position position="161"/>
    </location>
    <ligand>
        <name>a divalent metal cation</name>
        <dbReference type="ChEBI" id="CHEBI:60240"/>
        <note>ligand shared between dimeric partners</note>
    </ligand>
</feature>
<keyword evidence="1 10" id="KW-0963">Cytoplasm</keyword>
<comment type="subunit">
    <text evidence="10">Homodimer.</text>
</comment>
<dbReference type="GO" id="GO:0050570">
    <property type="term" value="F:4-hydroxythreonine-4-phosphate dehydrogenase activity"/>
    <property type="evidence" value="ECO:0007669"/>
    <property type="project" value="UniProtKB-UniRule"/>
</dbReference>
<comment type="subcellular location">
    <subcellularLocation>
        <location evidence="10">Cytoplasm</location>
    </subcellularLocation>
</comment>
<comment type="cofactor">
    <cofactor evidence="10">
        <name>Zn(2+)</name>
        <dbReference type="ChEBI" id="CHEBI:29105"/>
    </cofactor>
    <cofactor evidence="10">
        <name>Mg(2+)</name>
        <dbReference type="ChEBI" id="CHEBI:18420"/>
    </cofactor>
    <cofactor evidence="10">
        <name>Co(2+)</name>
        <dbReference type="ChEBI" id="CHEBI:48828"/>
    </cofactor>
    <text evidence="10">Binds 1 divalent metal cation per subunit. Can use ions such as Zn(2+), Mg(2+) or Co(2+).</text>
</comment>
<evidence type="ECO:0000256" key="3">
    <source>
        <dbReference type="ARBA" id="ARBA00022833"/>
    </source>
</evidence>
<evidence type="ECO:0000256" key="5">
    <source>
        <dbReference type="ARBA" id="ARBA00022857"/>
    </source>
</evidence>
<keyword evidence="3 10" id="KW-0862">Zinc</keyword>
<evidence type="ECO:0000256" key="6">
    <source>
        <dbReference type="ARBA" id="ARBA00023002"/>
    </source>
</evidence>
<dbReference type="Proteomes" id="UP000267187">
    <property type="component" value="Unassembled WGS sequence"/>
</dbReference>
<dbReference type="InterPro" id="IPR037510">
    <property type="entry name" value="PdxA"/>
</dbReference>
<accession>A0A3M0A5T2</accession>
<keyword evidence="6 10" id="KW-0560">Oxidoreductase</keyword>
<comment type="caution">
    <text evidence="11">The sequence shown here is derived from an EMBL/GenBank/DDBJ whole genome shotgun (WGS) entry which is preliminary data.</text>
</comment>
<feature type="binding site" evidence="10">
    <location>
        <position position="278"/>
    </location>
    <ligand>
        <name>substrate</name>
    </ligand>
</feature>
<dbReference type="HAMAP" id="MF_00536">
    <property type="entry name" value="PdxA"/>
    <property type="match status" value="1"/>
</dbReference>
<keyword evidence="9 10" id="KW-0170">Cobalt</keyword>
<keyword evidence="7 10" id="KW-0520">NAD</keyword>
<evidence type="ECO:0000313" key="11">
    <source>
        <dbReference type="EMBL" id="RMA80130.1"/>
    </source>
</evidence>
<comment type="similarity">
    <text evidence="10">Belongs to the PdxA family.</text>
</comment>
<evidence type="ECO:0000256" key="4">
    <source>
        <dbReference type="ARBA" id="ARBA00022842"/>
    </source>
</evidence>
<feature type="binding site" evidence="10">
    <location>
        <position position="131"/>
    </location>
    <ligand>
        <name>substrate</name>
    </ligand>
</feature>
<name>A0A3M0A5T2_9GAMM</name>
<evidence type="ECO:0000256" key="8">
    <source>
        <dbReference type="ARBA" id="ARBA00023096"/>
    </source>
</evidence>
<dbReference type="SUPFAM" id="SSF53659">
    <property type="entry name" value="Isocitrate/Isopropylmalate dehydrogenase-like"/>
    <property type="match status" value="1"/>
</dbReference>
<keyword evidence="5 10" id="KW-0521">NADP</keyword>
<feature type="binding site" evidence="10">
    <location>
        <position position="206"/>
    </location>
    <ligand>
        <name>a divalent metal cation</name>
        <dbReference type="ChEBI" id="CHEBI:60240"/>
        <note>ligand shared between dimeric partners</note>
    </ligand>
</feature>
<evidence type="ECO:0000256" key="1">
    <source>
        <dbReference type="ARBA" id="ARBA00022490"/>
    </source>
</evidence>
<comment type="miscellaneous">
    <text evidence="10">The active site is located at the dimer interface.</text>
</comment>
<dbReference type="InterPro" id="IPR005255">
    <property type="entry name" value="PdxA_fam"/>
</dbReference>
<dbReference type="EMBL" id="REFJ01000003">
    <property type="protein sequence ID" value="RMA80130.1"/>
    <property type="molecule type" value="Genomic_DNA"/>
</dbReference>
<dbReference type="RefSeq" id="WP_121876811.1">
    <property type="nucleotide sequence ID" value="NZ_REFJ01000003.1"/>
</dbReference>
<evidence type="ECO:0000256" key="2">
    <source>
        <dbReference type="ARBA" id="ARBA00022723"/>
    </source>
</evidence>
<dbReference type="Gene3D" id="3.40.718.10">
    <property type="entry name" value="Isopropylmalate Dehydrogenase"/>
    <property type="match status" value="1"/>
</dbReference>
<dbReference type="OrthoDB" id="9801783at2"/>